<gene>
    <name evidence="1" type="ORF">MYCIT1_LOCUS4493</name>
</gene>
<comment type="caution">
    <text evidence="1">The sequence shown here is derived from an EMBL/GenBank/DDBJ whole genome shotgun (WGS) entry which is preliminary data.</text>
</comment>
<feature type="non-terminal residue" evidence="1">
    <location>
        <position position="1"/>
    </location>
</feature>
<proteinExistence type="predicted"/>
<keyword evidence="2" id="KW-1185">Reference proteome</keyword>
<accession>A0AAD2GXS1</accession>
<dbReference type="EMBL" id="CAVNYO010000054">
    <property type="protein sequence ID" value="CAK5264378.1"/>
    <property type="molecule type" value="Genomic_DNA"/>
</dbReference>
<name>A0AAD2GXS1_9AGAR</name>
<reference evidence="1" key="1">
    <citation type="submission" date="2023-11" db="EMBL/GenBank/DDBJ databases">
        <authorList>
            <person name="De Vega J J."/>
            <person name="De Vega J J."/>
        </authorList>
    </citation>
    <scope>NUCLEOTIDE SEQUENCE</scope>
</reference>
<evidence type="ECO:0000313" key="2">
    <source>
        <dbReference type="Proteomes" id="UP001295794"/>
    </source>
</evidence>
<evidence type="ECO:0000313" key="1">
    <source>
        <dbReference type="EMBL" id="CAK5264378.1"/>
    </source>
</evidence>
<organism evidence="1 2">
    <name type="scientific">Mycena citricolor</name>
    <dbReference type="NCBI Taxonomy" id="2018698"/>
    <lineage>
        <taxon>Eukaryota</taxon>
        <taxon>Fungi</taxon>
        <taxon>Dikarya</taxon>
        <taxon>Basidiomycota</taxon>
        <taxon>Agaricomycotina</taxon>
        <taxon>Agaricomycetes</taxon>
        <taxon>Agaricomycetidae</taxon>
        <taxon>Agaricales</taxon>
        <taxon>Marasmiineae</taxon>
        <taxon>Mycenaceae</taxon>
        <taxon>Mycena</taxon>
    </lineage>
</organism>
<dbReference type="Proteomes" id="UP001295794">
    <property type="component" value="Unassembled WGS sequence"/>
</dbReference>
<sequence length="75" mass="8758">RRFELSNPFVLERRRNSTWKCFFQIGRVSILRQRDEDESLSIPSALLSFQKGTSPVQPLALLIFRPHLICSQLTI</sequence>
<protein>
    <submittedName>
        <fullName evidence="1">Uncharacterized protein</fullName>
    </submittedName>
</protein>
<dbReference type="AlphaFoldDB" id="A0AAD2GXS1"/>